<keyword evidence="8" id="KW-0812">Transmembrane</keyword>
<keyword evidence="11" id="KW-1185">Reference proteome</keyword>
<dbReference type="EMBL" id="FJOG01000001">
    <property type="protein sequence ID" value="CZR50857.1"/>
    <property type="molecule type" value="Genomic_DNA"/>
</dbReference>
<dbReference type="OrthoDB" id="159229at2759"/>
<name>A0A1L7WDK3_9HELO</name>
<organism evidence="10 11">
    <name type="scientific">Phialocephala subalpina</name>
    <dbReference type="NCBI Taxonomy" id="576137"/>
    <lineage>
        <taxon>Eukaryota</taxon>
        <taxon>Fungi</taxon>
        <taxon>Dikarya</taxon>
        <taxon>Ascomycota</taxon>
        <taxon>Pezizomycotina</taxon>
        <taxon>Leotiomycetes</taxon>
        <taxon>Helotiales</taxon>
        <taxon>Mollisiaceae</taxon>
        <taxon>Phialocephala</taxon>
        <taxon>Phialocephala fortinii species complex</taxon>
    </lineage>
</organism>
<evidence type="ECO:0000256" key="7">
    <source>
        <dbReference type="ARBA" id="ARBA00049204"/>
    </source>
</evidence>
<keyword evidence="8" id="KW-0472">Membrane</keyword>
<dbReference type="AlphaFoldDB" id="A0A1L7WDK3"/>
<keyword evidence="9" id="KW-0732">Signal</keyword>
<dbReference type="GO" id="GO:0046872">
    <property type="term" value="F:metal ion binding"/>
    <property type="evidence" value="ECO:0007669"/>
    <property type="project" value="InterPro"/>
</dbReference>
<keyword evidence="5" id="KW-0964">Secreted</keyword>
<evidence type="ECO:0000256" key="8">
    <source>
        <dbReference type="SAM" id="Phobius"/>
    </source>
</evidence>
<sequence length="255" mass="26009">MYLFSILAVFLTVFSSLVTAQTTTEPITGIRGNASIVENNPPGVVYTATLPTTEFNNPTDPRGNIKGSVSAVAASNGIGVDFKVSFENLPTGGGPFLYHIHAAPVSADGNCTNTLGHLDPYIRGETPACNATLPQTCQVGDLSGKHGKIEADPFVATYHDDFASTVSGIGAFFGNRSITVHFANTTRITCANFTLSAGNVTIGGGSGSNASASATSTAPVTQTSAPLQFTGIGAGSSNAISLIMLLGAMGVAFLL</sequence>
<keyword evidence="8" id="KW-1133">Transmembrane helix</keyword>
<evidence type="ECO:0000256" key="1">
    <source>
        <dbReference type="ARBA" id="ARBA00004196"/>
    </source>
</evidence>
<accession>A0A1L7WDK3</accession>
<dbReference type="EC" id="1.15.1.1" evidence="4"/>
<feature type="transmembrane region" description="Helical" evidence="8">
    <location>
        <begin position="232"/>
        <end position="254"/>
    </location>
</feature>
<evidence type="ECO:0000313" key="10">
    <source>
        <dbReference type="EMBL" id="CZR50857.1"/>
    </source>
</evidence>
<evidence type="ECO:0000256" key="2">
    <source>
        <dbReference type="ARBA" id="ARBA00004613"/>
    </source>
</evidence>
<evidence type="ECO:0000256" key="5">
    <source>
        <dbReference type="ARBA" id="ARBA00022525"/>
    </source>
</evidence>
<evidence type="ECO:0000256" key="6">
    <source>
        <dbReference type="ARBA" id="ARBA00022862"/>
    </source>
</evidence>
<evidence type="ECO:0000256" key="9">
    <source>
        <dbReference type="SAM" id="SignalP"/>
    </source>
</evidence>
<reference evidence="10 11" key="1">
    <citation type="submission" date="2016-03" db="EMBL/GenBank/DDBJ databases">
        <authorList>
            <person name="Ploux O."/>
        </authorList>
    </citation>
    <scope>NUCLEOTIDE SEQUENCE [LARGE SCALE GENOMIC DNA]</scope>
    <source>
        <strain evidence="10 11">UAMH 11012</strain>
    </source>
</reference>
<evidence type="ECO:0000256" key="3">
    <source>
        <dbReference type="ARBA" id="ARBA00010457"/>
    </source>
</evidence>
<dbReference type="SUPFAM" id="SSF49329">
    <property type="entry name" value="Cu,Zn superoxide dismutase-like"/>
    <property type="match status" value="1"/>
</dbReference>
<keyword evidence="6" id="KW-0049">Antioxidant</keyword>
<dbReference type="InterPro" id="IPR036423">
    <property type="entry name" value="SOD-like_Cu/Zn_dom_sf"/>
</dbReference>
<comment type="similarity">
    <text evidence="3">Belongs to the Cu-Zn superoxide dismutase family.</text>
</comment>
<dbReference type="Gene3D" id="2.60.40.200">
    <property type="entry name" value="Superoxide dismutase, copper/zinc binding domain"/>
    <property type="match status" value="1"/>
</dbReference>
<comment type="catalytic activity">
    <reaction evidence="7">
        <text>2 superoxide + 2 H(+) = H2O2 + O2</text>
        <dbReference type="Rhea" id="RHEA:20696"/>
        <dbReference type="ChEBI" id="CHEBI:15378"/>
        <dbReference type="ChEBI" id="CHEBI:15379"/>
        <dbReference type="ChEBI" id="CHEBI:16240"/>
        <dbReference type="ChEBI" id="CHEBI:18421"/>
        <dbReference type="EC" id="1.15.1.1"/>
    </reaction>
</comment>
<feature type="signal peptide" evidence="9">
    <location>
        <begin position="1"/>
        <end position="20"/>
    </location>
</feature>
<protein>
    <recommendedName>
        <fullName evidence="4">superoxide dismutase</fullName>
        <ecNumber evidence="4">1.15.1.1</ecNumber>
    </recommendedName>
</protein>
<dbReference type="GO" id="GO:0004784">
    <property type="term" value="F:superoxide dismutase activity"/>
    <property type="evidence" value="ECO:0007669"/>
    <property type="project" value="UniProtKB-EC"/>
</dbReference>
<dbReference type="FunFam" id="2.60.40.200:FF:000007">
    <property type="entry name" value="Cell surface Cu-only superoxide dismutase 5"/>
    <property type="match status" value="1"/>
</dbReference>
<gene>
    <name evidence="10" type="ORF">PAC_00731</name>
</gene>
<evidence type="ECO:0000313" key="11">
    <source>
        <dbReference type="Proteomes" id="UP000184330"/>
    </source>
</evidence>
<dbReference type="STRING" id="576137.A0A1L7WDK3"/>
<dbReference type="GO" id="GO:0005576">
    <property type="term" value="C:extracellular region"/>
    <property type="evidence" value="ECO:0007669"/>
    <property type="project" value="UniProtKB-SubCell"/>
</dbReference>
<evidence type="ECO:0000256" key="4">
    <source>
        <dbReference type="ARBA" id="ARBA00012682"/>
    </source>
</evidence>
<feature type="chain" id="PRO_5012453857" description="superoxide dismutase" evidence="9">
    <location>
        <begin position="21"/>
        <end position="255"/>
    </location>
</feature>
<comment type="subcellular location">
    <subcellularLocation>
        <location evidence="1">Cell envelope</location>
    </subcellularLocation>
    <subcellularLocation>
        <location evidence="2">Secreted</location>
    </subcellularLocation>
</comment>
<proteinExistence type="inferred from homology"/>
<dbReference type="Proteomes" id="UP000184330">
    <property type="component" value="Unassembled WGS sequence"/>
</dbReference>